<dbReference type="GO" id="GO:0008745">
    <property type="term" value="F:N-acetylmuramoyl-L-alanine amidase activity"/>
    <property type="evidence" value="ECO:0007669"/>
    <property type="project" value="UniProtKB-EC"/>
</dbReference>
<dbReference type="EC" id="3.5.1.28" evidence="3"/>
<accession>A0ABZ1BVD9</accession>
<dbReference type="SUPFAM" id="SSF53187">
    <property type="entry name" value="Zn-dependent exopeptidases"/>
    <property type="match status" value="1"/>
</dbReference>
<dbReference type="SMART" id="SM00646">
    <property type="entry name" value="Ami_3"/>
    <property type="match status" value="1"/>
</dbReference>
<dbReference type="Proteomes" id="UP001332192">
    <property type="component" value="Chromosome"/>
</dbReference>
<evidence type="ECO:0000313" key="4">
    <source>
        <dbReference type="Proteomes" id="UP001332192"/>
    </source>
</evidence>
<dbReference type="PANTHER" id="PTHR30404">
    <property type="entry name" value="N-ACETYLMURAMOYL-L-ALANINE AMIDASE"/>
    <property type="match status" value="1"/>
</dbReference>
<protein>
    <submittedName>
        <fullName evidence="3">N-acetylmuramoyl-L-alanine amidase</fullName>
        <ecNumber evidence="3">3.5.1.28</ecNumber>
    </submittedName>
</protein>
<dbReference type="RefSeq" id="WP_324716016.1">
    <property type="nucleotide sequence ID" value="NZ_CP141615.1"/>
</dbReference>
<dbReference type="Gene3D" id="3.40.630.40">
    <property type="entry name" value="Zn-dependent exopeptidases"/>
    <property type="match status" value="1"/>
</dbReference>
<name>A0ABZ1BVD9_9FIRM</name>
<sequence>MIAVDPGHGGDDGGVIHGGVLEKDVNLQVSLHLAAGLERLGARVVMTRTGDDGPFTDPRTSLNLRLYRARQGEAQIFVSVHANSYPDSSQFGAQTFYHPSSVEGRRLALLVQEELVRLQPENYREALAADYYVLRNSQVPAALVEVGFLSNPDDRRKLVDPAYQARLGEAVARAIVRYFQGDVPEHRPTVTRPGPPPGFIQEIYPPEVR</sequence>
<gene>
    <name evidence="3" type="ORF">U7230_11710</name>
</gene>
<feature type="domain" description="MurNAc-LAA" evidence="2">
    <location>
        <begin position="66"/>
        <end position="176"/>
    </location>
</feature>
<dbReference type="EMBL" id="CP141615">
    <property type="protein sequence ID" value="WRP16744.1"/>
    <property type="molecule type" value="Genomic_DNA"/>
</dbReference>
<dbReference type="InterPro" id="IPR050695">
    <property type="entry name" value="N-acetylmuramoyl_amidase_3"/>
</dbReference>
<dbReference type="InterPro" id="IPR002508">
    <property type="entry name" value="MurNAc-LAA_cat"/>
</dbReference>
<reference evidence="3 4" key="1">
    <citation type="journal article" date="2024" name="Front. Microbiol.">
        <title>Novel thermophilic genera Geochorda gen. nov. and Carboxydochorda gen. nov. from the deep terrestrial subsurface reveal the ecophysiological diversity in the class Limnochordia.</title>
        <authorList>
            <person name="Karnachuk O.V."/>
            <person name="Lukina A.P."/>
            <person name="Avakyan M.R."/>
            <person name="Kadnikov V.V."/>
            <person name="Begmatov S."/>
            <person name="Beletsky A.V."/>
            <person name="Vlasova K.G."/>
            <person name="Novikov A.A."/>
            <person name="Shcherbakova V.A."/>
            <person name="Mardanov A.V."/>
            <person name="Ravin N.V."/>
        </authorList>
    </citation>
    <scope>NUCLEOTIDE SEQUENCE [LARGE SCALE GENOMIC DNA]</scope>
    <source>
        <strain evidence="3 4">L945</strain>
    </source>
</reference>
<evidence type="ECO:0000259" key="2">
    <source>
        <dbReference type="SMART" id="SM00646"/>
    </source>
</evidence>
<proteinExistence type="predicted"/>
<dbReference type="Pfam" id="PF01520">
    <property type="entry name" value="Amidase_3"/>
    <property type="match status" value="1"/>
</dbReference>
<evidence type="ECO:0000256" key="1">
    <source>
        <dbReference type="ARBA" id="ARBA00022801"/>
    </source>
</evidence>
<dbReference type="PANTHER" id="PTHR30404:SF0">
    <property type="entry name" value="N-ACETYLMURAMOYL-L-ALANINE AMIDASE AMIC"/>
    <property type="match status" value="1"/>
</dbReference>
<keyword evidence="4" id="KW-1185">Reference proteome</keyword>
<evidence type="ECO:0000313" key="3">
    <source>
        <dbReference type="EMBL" id="WRP16744.1"/>
    </source>
</evidence>
<organism evidence="3 4">
    <name type="scientific">Carboxydichorda subterranea</name>
    <dbReference type="NCBI Taxonomy" id="3109565"/>
    <lineage>
        <taxon>Bacteria</taxon>
        <taxon>Bacillati</taxon>
        <taxon>Bacillota</taxon>
        <taxon>Limnochordia</taxon>
        <taxon>Limnochordales</taxon>
        <taxon>Geochordaceae</taxon>
        <taxon>Carboxydichorda</taxon>
    </lineage>
</organism>
<keyword evidence="1 3" id="KW-0378">Hydrolase</keyword>
<dbReference type="CDD" id="cd02696">
    <property type="entry name" value="MurNAc-LAA"/>
    <property type="match status" value="1"/>
</dbReference>